<dbReference type="CDD" id="cd06170">
    <property type="entry name" value="LuxR_C_like"/>
    <property type="match status" value="1"/>
</dbReference>
<comment type="caution">
    <text evidence="9">The sequence shown here is derived from an EMBL/GenBank/DDBJ whole genome shotgun (WGS) entry which is preliminary data.</text>
</comment>
<dbReference type="Pfam" id="PF00196">
    <property type="entry name" value="GerE"/>
    <property type="match status" value="1"/>
</dbReference>
<dbReference type="GO" id="GO:0006355">
    <property type="term" value="P:regulation of DNA-templated transcription"/>
    <property type="evidence" value="ECO:0007669"/>
    <property type="project" value="InterPro"/>
</dbReference>
<sequence>MSPEPQVHVIDDDPAVLRSISFLLATHGMPVRTYGSGAAFLAAHAQGVAGCILSDVRMPELDGIALLRALRAAGSDLPFLVMTGHADVAMAIEAMKEGAMDFIEKPFCEATLTSMVARALAAWRVTAARDARASTARRRLAMLSQREREVLEAIAAGRASKAIAHDLGLSVRTVEVHRANILMKLAADNTFAAVAMLVEARFASPDQKA</sequence>
<gene>
    <name evidence="9" type="ORF">GCM10011335_50190</name>
</gene>
<dbReference type="PROSITE" id="PS50043">
    <property type="entry name" value="HTH_LUXR_2"/>
    <property type="match status" value="1"/>
</dbReference>
<dbReference type="InterPro" id="IPR016032">
    <property type="entry name" value="Sig_transdc_resp-reg_C-effctor"/>
</dbReference>
<evidence type="ECO:0000256" key="3">
    <source>
        <dbReference type="ARBA" id="ARBA00023015"/>
    </source>
</evidence>
<organism evidence="9 10">
    <name type="scientific">Aureimonas glaciei</name>
    <dbReference type="NCBI Taxonomy" id="1776957"/>
    <lineage>
        <taxon>Bacteria</taxon>
        <taxon>Pseudomonadati</taxon>
        <taxon>Pseudomonadota</taxon>
        <taxon>Alphaproteobacteria</taxon>
        <taxon>Hyphomicrobiales</taxon>
        <taxon>Aurantimonadaceae</taxon>
        <taxon>Aureimonas</taxon>
    </lineage>
</organism>
<dbReference type="Proteomes" id="UP000613160">
    <property type="component" value="Unassembled WGS sequence"/>
</dbReference>
<evidence type="ECO:0000256" key="5">
    <source>
        <dbReference type="ARBA" id="ARBA00023163"/>
    </source>
</evidence>
<keyword evidence="5" id="KW-0804">Transcription</keyword>
<reference evidence="9" key="1">
    <citation type="journal article" date="2014" name="Int. J. Syst. Evol. Microbiol.">
        <title>Complete genome sequence of Corynebacterium casei LMG S-19264T (=DSM 44701T), isolated from a smear-ripened cheese.</title>
        <authorList>
            <consortium name="US DOE Joint Genome Institute (JGI-PGF)"/>
            <person name="Walter F."/>
            <person name="Albersmeier A."/>
            <person name="Kalinowski J."/>
            <person name="Ruckert C."/>
        </authorList>
    </citation>
    <scope>NUCLEOTIDE SEQUENCE</scope>
    <source>
        <strain evidence="9">CGMCC 1.15493</strain>
    </source>
</reference>
<dbReference type="InterPro" id="IPR011006">
    <property type="entry name" value="CheY-like_superfamily"/>
</dbReference>
<dbReference type="InterPro" id="IPR001789">
    <property type="entry name" value="Sig_transdc_resp-reg_receiver"/>
</dbReference>
<dbReference type="EMBL" id="BMJJ01000018">
    <property type="protein sequence ID" value="GGD41456.1"/>
    <property type="molecule type" value="Genomic_DNA"/>
</dbReference>
<dbReference type="InterPro" id="IPR039420">
    <property type="entry name" value="WalR-like"/>
</dbReference>
<dbReference type="SMART" id="SM00421">
    <property type="entry name" value="HTH_LUXR"/>
    <property type="match status" value="1"/>
</dbReference>
<evidence type="ECO:0000256" key="6">
    <source>
        <dbReference type="PROSITE-ProRule" id="PRU00169"/>
    </source>
</evidence>
<evidence type="ECO:0000313" key="10">
    <source>
        <dbReference type="Proteomes" id="UP000613160"/>
    </source>
</evidence>
<dbReference type="SMART" id="SM00448">
    <property type="entry name" value="REC"/>
    <property type="match status" value="1"/>
</dbReference>
<dbReference type="Gene3D" id="1.10.10.10">
    <property type="entry name" value="Winged helix-like DNA-binding domain superfamily/Winged helix DNA-binding domain"/>
    <property type="match status" value="1"/>
</dbReference>
<dbReference type="GO" id="GO:0000160">
    <property type="term" value="P:phosphorelay signal transduction system"/>
    <property type="evidence" value="ECO:0007669"/>
    <property type="project" value="UniProtKB-KW"/>
</dbReference>
<dbReference type="InterPro" id="IPR036388">
    <property type="entry name" value="WH-like_DNA-bd_sf"/>
</dbReference>
<dbReference type="RefSeq" id="WP_188855178.1">
    <property type="nucleotide sequence ID" value="NZ_BMJJ01000018.1"/>
</dbReference>
<evidence type="ECO:0000259" key="8">
    <source>
        <dbReference type="PROSITE" id="PS50110"/>
    </source>
</evidence>
<keyword evidence="4 9" id="KW-0238">DNA-binding</keyword>
<keyword evidence="2" id="KW-0902">Two-component regulatory system</keyword>
<dbReference type="PRINTS" id="PR00038">
    <property type="entry name" value="HTHLUXR"/>
</dbReference>
<dbReference type="Pfam" id="PF00072">
    <property type="entry name" value="Response_reg"/>
    <property type="match status" value="1"/>
</dbReference>
<dbReference type="PROSITE" id="PS50110">
    <property type="entry name" value="RESPONSE_REGULATORY"/>
    <property type="match status" value="1"/>
</dbReference>
<keyword evidence="3" id="KW-0805">Transcription regulation</keyword>
<dbReference type="SUPFAM" id="SSF52172">
    <property type="entry name" value="CheY-like"/>
    <property type="match status" value="1"/>
</dbReference>
<feature type="domain" description="Response regulatory" evidence="8">
    <location>
        <begin position="6"/>
        <end position="120"/>
    </location>
</feature>
<dbReference type="InterPro" id="IPR000792">
    <property type="entry name" value="Tscrpt_reg_LuxR_C"/>
</dbReference>
<dbReference type="AlphaFoldDB" id="A0A916YDS1"/>
<name>A0A916YDS1_9HYPH</name>
<dbReference type="Gene3D" id="3.40.50.2300">
    <property type="match status" value="1"/>
</dbReference>
<protein>
    <submittedName>
        <fullName evidence="9">DNA-binding response regulator</fullName>
    </submittedName>
</protein>
<evidence type="ECO:0000256" key="1">
    <source>
        <dbReference type="ARBA" id="ARBA00022553"/>
    </source>
</evidence>
<dbReference type="FunFam" id="3.40.50.2300:FF:000018">
    <property type="entry name" value="DNA-binding transcriptional regulator NtrC"/>
    <property type="match status" value="1"/>
</dbReference>
<dbReference type="PANTHER" id="PTHR43214">
    <property type="entry name" value="TWO-COMPONENT RESPONSE REGULATOR"/>
    <property type="match status" value="1"/>
</dbReference>
<feature type="domain" description="HTH luxR-type" evidence="7">
    <location>
        <begin position="136"/>
        <end position="201"/>
    </location>
</feature>
<evidence type="ECO:0000256" key="2">
    <source>
        <dbReference type="ARBA" id="ARBA00023012"/>
    </source>
</evidence>
<dbReference type="PROSITE" id="PS00622">
    <property type="entry name" value="HTH_LUXR_1"/>
    <property type="match status" value="1"/>
</dbReference>
<dbReference type="GO" id="GO:0003677">
    <property type="term" value="F:DNA binding"/>
    <property type="evidence" value="ECO:0007669"/>
    <property type="project" value="UniProtKB-KW"/>
</dbReference>
<dbReference type="PANTHER" id="PTHR43214:SF44">
    <property type="entry name" value="TWO-COMPONENT RESPONSE REGULATOR"/>
    <property type="match status" value="1"/>
</dbReference>
<reference evidence="9" key="2">
    <citation type="submission" date="2020-09" db="EMBL/GenBank/DDBJ databases">
        <authorList>
            <person name="Sun Q."/>
            <person name="Zhou Y."/>
        </authorList>
    </citation>
    <scope>NUCLEOTIDE SEQUENCE</scope>
    <source>
        <strain evidence="9">CGMCC 1.15493</strain>
    </source>
</reference>
<feature type="modified residue" description="4-aspartylphosphate" evidence="6">
    <location>
        <position position="55"/>
    </location>
</feature>
<dbReference type="SUPFAM" id="SSF46894">
    <property type="entry name" value="C-terminal effector domain of the bipartite response regulators"/>
    <property type="match status" value="1"/>
</dbReference>
<keyword evidence="1 6" id="KW-0597">Phosphoprotein</keyword>
<proteinExistence type="predicted"/>
<evidence type="ECO:0000256" key="4">
    <source>
        <dbReference type="ARBA" id="ARBA00023125"/>
    </source>
</evidence>
<keyword evidence="10" id="KW-1185">Reference proteome</keyword>
<evidence type="ECO:0000259" key="7">
    <source>
        <dbReference type="PROSITE" id="PS50043"/>
    </source>
</evidence>
<evidence type="ECO:0000313" key="9">
    <source>
        <dbReference type="EMBL" id="GGD41456.1"/>
    </source>
</evidence>
<accession>A0A916YDS1</accession>